<dbReference type="InterPro" id="IPR010998">
    <property type="entry name" value="Integrase_recombinase_N"/>
</dbReference>
<sequence length="406" mass="44581">PPRSSGIRKGRKPRADCDIAPSPYRPHVAAVDRLRAWTSPHSTCLDSRLRLELSPGTANAVQHLLFTALEPSTLTTYGPGLLRFHQFCDSEGIPESSRMPASRYLLAGFVAHHAGAVSGGTLSGWLTGLHAWHDVNDAPWHGDSRFVSLVRTSASKHAPLSSRRAQRAPVTIEHLLALELFLSPDNPRDCAVLAVALVAFWGCCCLGELTVPSRSAFDRRRHVAMAPQPVFKALPCGVESALFTIPFGKVEKESGAHISLTGRNLLCPVRALRHHLDLNSRVPDNAPLFAYATADEGWMPMTKSAFLGRCKEAWDPLRLSRVSGHSFRIGGATELLLAGVPPETVAAQGRWRSLAFLLYWRRLEDLLPLTISKSYDRSRIATLKSDFDAYRVRNNLPSDIPDSLVA</sequence>
<name>A0A5C3MZH2_9AGAM</name>
<proteinExistence type="predicted"/>
<dbReference type="GO" id="GO:0003677">
    <property type="term" value="F:DNA binding"/>
    <property type="evidence" value="ECO:0007669"/>
    <property type="project" value="UniProtKB-KW"/>
</dbReference>
<accession>A0A5C3MZH2</accession>
<dbReference type="SUPFAM" id="SSF56349">
    <property type="entry name" value="DNA breaking-rejoining enzymes"/>
    <property type="match status" value="1"/>
</dbReference>
<evidence type="ECO:0000313" key="3">
    <source>
        <dbReference type="EMBL" id="TFK50272.1"/>
    </source>
</evidence>
<evidence type="ECO:0000313" key="4">
    <source>
        <dbReference type="Proteomes" id="UP000305948"/>
    </source>
</evidence>
<evidence type="ECO:0000256" key="2">
    <source>
        <dbReference type="ARBA" id="ARBA00023172"/>
    </source>
</evidence>
<dbReference type="InterPro" id="IPR011010">
    <property type="entry name" value="DNA_brk_join_enz"/>
</dbReference>
<gene>
    <name evidence="3" type="ORF">OE88DRAFT_1631850</name>
</gene>
<reference evidence="3 4" key="1">
    <citation type="journal article" date="2019" name="Nat. Ecol. Evol.">
        <title>Megaphylogeny resolves global patterns of mushroom evolution.</title>
        <authorList>
            <person name="Varga T."/>
            <person name="Krizsan K."/>
            <person name="Foldi C."/>
            <person name="Dima B."/>
            <person name="Sanchez-Garcia M."/>
            <person name="Sanchez-Ramirez S."/>
            <person name="Szollosi G.J."/>
            <person name="Szarkandi J.G."/>
            <person name="Papp V."/>
            <person name="Albert L."/>
            <person name="Andreopoulos W."/>
            <person name="Angelini C."/>
            <person name="Antonin V."/>
            <person name="Barry K.W."/>
            <person name="Bougher N.L."/>
            <person name="Buchanan P."/>
            <person name="Buyck B."/>
            <person name="Bense V."/>
            <person name="Catcheside P."/>
            <person name="Chovatia M."/>
            <person name="Cooper J."/>
            <person name="Damon W."/>
            <person name="Desjardin D."/>
            <person name="Finy P."/>
            <person name="Geml J."/>
            <person name="Haridas S."/>
            <person name="Hughes K."/>
            <person name="Justo A."/>
            <person name="Karasinski D."/>
            <person name="Kautmanova I."/>
            <person name="Kiss B."/>
            <person name="Kocsube S."/>
            <person name="Kotiranta H."/>
            <person name="LaButti K.M."/>
            <person name="Lechner B.E."/>
            <person name="Liimatainen K."/>
            <person name="Lipzen A."/>
            <person name="Lukacs Z."/>
            <person name="Mihaltcheva S."/>
            <person name="Morgado L.N."/>
            <person name="Niskanen T."/>
            <person name="Noordeloos M.E."/>
            <person name="Ohm R.A."/>
            <person name="Ortiz-Santana B."/>
            <person name="Ovrebo C."/>
            <person name="Racz N."/>
            <person name="Riley R."/>
            <person name="Savchenko A."/>
            <person name="Shiryaev A."/>
            <person name="Soop K."/>
            <person name="Spirin V."/>
            <person name="Szebenyi C."/>
            <person name="Tomsovsky M."/>
            <person name="Tulloss R.E."/>
            <person name="Uehling J."/>
            <person name="Grigoriev I.V."/>
            <person name="Vagvolgyi C."/>
            <person name="Papp T."/>
            <person name="Martin F.M."/>
            <person name="Miettinen O."/>
            <person name="Hibbett D.S."/>
            <person name="Nagy L.G."/>
        </authorList>
    </citation>
    <scope>NUCLEOTIDE SEQUENCE [LARGE SCALE GENOMIC DNA]</scope>
    <source>
        <strain evidence="3 4">OMC1185</strain>
    </source>
</reference>
<dbReference type="PANTHER" id="PTHR34605">
    <property type="entry name" value="PHAGE_INTEGRASE DOMAIN-CONTAINING PROTEIN"/>
    <property type="match status" value="1"/>
</dbReference>
<dbReference type="STRING" id="5364.A0A5C3MZH2"/>
<feature type="non-terminal residue" evidence="3">
    <location>
        <position position="1"/>
    </location>
</feature>
<dbReference type="Gene3D" id="1.10.443.10">
    <property type="entry name" value="Intergrase catalytic core"/>
    <property type="match status" value="1"/>
</dbReference>
<keyword evidence="1" id="KW-0238">DNA-binding</keyword>
<dbReference type="AlphaFoldDB" id="A0A5C3MZH2"/>
<dbReference type="PANTHER" id="PTHR34605:SF3">
    <property type="entry name" value="P CELL-TYPE AGGLUTINATION PROTEIN MAP4-LIKE-RELATED"/>
    <property type="match status" value="1"/>
</dbReference>
<dbReference type="GO" id="GO:0015074">
    <property type="term" value="P:DNA integration"/>
    <property type="evidence" value="ECO:0007669"/>
    <property type="project" value="InterPro"/>
</dbReference>
<dbReference type="Proteomes" id="UP000305948">
    <property type="component" value="Unassembled WGS sequence"/>
</dbReference>
<dbReference type="GO" id="GO:0006310">
    <property type="term" value="P:DNA recombination"/>
    <property type="evidence" value="ECO:0007669"/>
    <property type="project" value="UniProtKB-KW"/>
</dbReference>
<dbReference type="InterPro" id="IPR052925">
    <property type="entry name" value="Phage_Integrase-like_Recomb"/>
</dbReference>
<organism evidence="3 4">
    <name type="scientific">Heliocybe sulcata</name>
    <dbReference type="NCBI Taxonomy" id="5364"/>
    <lineage>
        <taxon>Eukaryota</taxon>
        <taxon>Fungi</taxon>
        <taxon>Dikarya</taxon>
        <taxon>Basidiomycota</taxon>
        <taxon>Agaricomycotina</taxon>
        <taxon>Agaricomycetes</taxon>
        <taxon>Gloeophyllales</taxon>
        <taxon>Gloeophyllaceae</taxon>
        <taxon>Heliocybe</taxon>
    </lineage>
</organism>
<dbReference type="SUPFAM" id="SSF47823">
    <property type="entry name" value="lambda integrase-like, N-terminal domain"/>
    <property type="match status" value="1"/>
</dbReference>
<evidence type="ECO:0000256" key="1">
    <source>
        <dbReference type="ARBA" id="ARBA00023125"/>
    </source>
</evidence>
<dbReference type="Gene3D" id="1.10.150.130">
    <property type="match status" value="1"/>
</dbReference>
<dbReference type="OrthoDB" id="3266428at2759"/>
<dbReference type="EMBL" id="ML213514">
    <property type="protein sequence ID" value="TFK50272.1"/>
    <property type="molecule type" value="Genomic_DNA"/>
</dbReference>
<keyword evidence="4" id="KW-1185">Reference proteome</keyword>
<protein>
    <submittedName>
        <fullName evidence="3">DNA breaking-rejoining enzyme</fullName>
    </submittedName>
</protein>
<dbReference type="InterPro" id="IPR013762">
    <property type="entry name" value="Integrase-like_cat_sf"/>
</dbReference>
<keyword evidence="2" id="KW-0233">DNA recombination</keyword>